<sequence length="292" mass="31478">MFSVAQLLEPISAAHPCGEDVAFSAEVDQIAQARQYDDPSLDQGEWVSALKEADWEFVGARCADMIAHRSKDMRLAVWLAEAHAKTRGLRGLGDGYAVLAELCDRYWDGMYPQADDGDYDQRIGNLFWLLARTPALVKDMPLTEGSALLPDAEYCLAMLARLERIVDQRLGADGPGFSVARDAVQAVIRSIGPVGSMAPLAAGQGAANAAANGTLPTLAGGPPQDRLQALAQLRAVAEFFRRTEPHSPVAYLADRAASWGDMPLHVWLRAVIKDPAAISGVEELLGTPTRNE</sequence>
<protein>
    <submittedName>
        <fullName evidence="2">Type VI secretion system protein TssA</fullName>
    </submittedName>
</protein>
<evidence type="ECO:0000313" key="3">
    <source>
        <dbReference type="Proteomes" id="UP000444318"/>
    </source>
</evidence>
<dbReference type="PANTHER" id="PTHR37951">
    <property type="entry name" value="CYTOPLASMIC PROTEIN-RELATED"/>
    <property type="match status" value="1"/>
</dbReference>
<organism evidence="2 3">
    <name type="scientific">Rugamonas rivuli</name>
    <dbReference type="NCBI Taxonomy" id="2743358"/>
    <lineage>
        <taxon>Bacteria</taxon>
        <taxon>Pseudomonadati</taxon>
        <taxon>Pseudomonadota</taxon>
        <taxon>Betaproteobacteria</taxon>
        <taxon>Burkholderiales</taxon>
        <taxon>Oxalobacteraceae</taxon>
        <taxon>Telluria group</taxon>
        <taxon>Rugamonas</taxon>
    </lineage>
</organism>
<dbReference type="InterPro" id="IPR010657">
    <property type="entry name" value="ImpA_N"/>
</dbReference>
<gene>
    <name evidence="2" type="primary">tssA</name>
    <name evidence="2" type="ORF">GEV01_07270</name>
</gene>
<keyword evidence="3" id="KW-1185">Reference proteome</keyword>
<dbReference type="NCBIfam" id="TIGR03363">
    <property type="entry name" value="VI_chp_8"/>
    <property type="match status" value="1"/>
</dbReference>
<proteinExistence type="predicted"/>
<dbReference type="Pfam" id="PF06812">
    <property type="entry name" value="ImpA_N"/>
    <property type="match status" value="1"/>
</dbReference>
<accession>A0A843SAS3</accession>
<name>A0A843SAS3_9BURK</name>
<evidence type="ECO:0000313" key="2">
    <source>
        <dbReference type="EMBL" id="MQA19313.1"/>
    </source>
</evidence>
<dbReference type="AlphaFoldDB" id="A0A843SAS3"/>
<dbReference type="Proteomes" id="UP000444318">
    <property type="component" value="Unassembled WGS sequence"/>
</dbReference>
<evidence type="ECO:0000259" key="1">
    <source>
        <dbReference type="Pfam" id="PF06812"/>
    </source>
</evidence>
<dbReference type="InterPro" id="IPR017740">
    <property type="entry name" value="TssA-like"/>
</dbReference>
<dbReference type="PANTHER" id="PTHR37951:SF1">
    <property type="entry name" value="TYPE VI SECRETION SYSTEM COMPONENT TSSA1"/>
    <property type="match status" value="1"/>
</dbReference>
<comment type="caution">
    <text evidence="2">The sequence shown here is derived from an EMBL/GenBank/DDBJ whole genome shotgun (WGS) entry which is preliminary data.</text>
</comment>
<feature type="domain" description="ImpA N-terminal" evidence="1">
    <location>
        <begin position="8"/>
        <end position="130"/>
    </location>
</feature>
<dbReference type="EMBL" id="WHUF01000002">
    <property type="protein sequence ID" value="MQA19313.1"/>
    <property type="molecule type" value="Genomic_DNA"/>
</dbReference>
<dbReference type="RefSeq" id="WP_152803012.1">
    <property type="nucleotide sequence ID" value="NZ_WHUF01000002.1"/>
</dbReference>
<reference evidence="2 3" key="1">
    <citation type="submission" date="2019-10" db="EMBL/GenBank/DDBJ databases">
        <title>Two novel species isolated from a subtropical stream in China.</title>
        <authorList>
            <person name="Lu H."/>
        </authorList>
    </citation>
    <scope>NUCLEOTIDE SEQUENCE [LARGE SCALE GENOMIC DNA]</scope>
    <source>
        <strain evidence="2 3">FT103W</strain>
    </source>
</reference>